<evidence type="ECO:0000313" key="13">
    <source>
        <dbReference type="EMBL" id="KAJ1096225.1"/>
    </source>
</evidence>
<organism evidence="13 14">
    <name type="scientific">Pleurodeles waltl</name>
    <name type="common">Iberian ribbed newt</name>
    <dbReference type="NCBI Taxonomy" id="8319"/>
    <lineage>
        <taxon>Eukaryota</taxon>
        <taxon>Metazoa</taxon>
        <taxon>Chordata</taxon>
        <taxon>Craniata</taxon>
        <taxon>Vertebrata</taxon>
        <taxon>Euteleostomi</taxon>
        <taxon>Amphibia</taxon>
        <taxon>Batrachia</taxon>
        <taxon>Caudata</taxon>
        <taxon>Salamandroidea</taxon>
        <taxon>Salamandridae</taxon>
        <taxon>Pleurodelinae</taxon>
        <taxon>Pleurodeles</taxon>
    </lineage>
</organism>
<sequence>MRGIICRLLLLRNGQTFKIAPGIRSIHQTALQKNKEETERDKPLMFSTSKASHRTWTVGKSFGSDDQRPWWKVIPISLLLAGFLLWCTLREETEIDKVLSNPDPELSEKVVSDVQTDKKEKSESTPT</sequence>
<keyword evidence="8" id="KW-1133">Transmembrane helix</keyword>
<evidence type="ECO:0000256" key="10">
    <source>
        <dbReference type="ARBA" id="ARBA00023136"/>
    </source>
</evidence>
<evidence type="ECO:0000313" key="14">
    <source>
        <dbReference type="Proteomes" id="UP001066276"/>
    </source>
</evidence>
<evidence type="ECO:0000256" key="2">
    <source>
        <dbReference type="ARBA" id="ARBA00022448"/>
    </source>
</evidence>
<evidence type="ECO:0000256" key="11">
    <source>
        <dbReference type="ARBA" id="ARBA00034713"/>
    </source>
</evidence>
<keyword evidence="4" id="KW-0812">Transmembrane</keyword>
<keyword evidence="2" id="KW-0813">Transport</keyword>
<keyword evidence="6" id="KW-0999">Mitochondrion inner membrane</keyword>
<comment type="caution">
    <text evidence="13">The sequence shown here is derived from an EMBL/GenBank/DDBJ whole genome shotgun (WGS) entry which is preliminary data.</text>
</comment>
<evidence type="ECO:0000256" key="3">
    <source>
        <dbReference type="ARBA" id="ARBA00022660"/>
    </source>
</evidence>
<name>A0AAV7LXG8_PLEWA</name>
<dbReference type="EMBL" id="JANPWB010000014">
    <property type="protein sequence ID" value="KAJ1096225.1"/>
    <property type="molecule type" value="Genomic_DNA"/>
</dbReference>
<evidence type="ECO:0000256" key="12">
    <source>
        <dbReference type="SAM" id="MobiDB-lite"/>
    </source>
</evidence>
<dbReference type="PRINTS" id="PR02042">
    <property type="entry name" value="CCSMST1"/>
</dbReference>
<dbReference type="InterPro" id="IPR023248">
    <property type="entry name" value="UQCC4_vert"/>
</dbReference>
<comment type="similarity">
    <text evidence="11">Belongs to the UQCC4 family.</text>
</comment>
<keyword evidence="3" id="KW-0679">Respiratory chain</keyword>
<evidence type="ECO:0000256" key="4">
    <source>
        <dbReference type="ARBA" id="ARBA00022692"/>
    </source>
</evidence>
<dbReference type="Proteomes" id="UP001066276">
    <property type="component" value="Chromosome 10"/>
</dbReference>
<feature type="compositionally biased region" description="Basic and acidic residues" evidence="12">
    <location>
        <begin position="106"/>
        <end position="127"/>
    </location>
</feature>
<evidence type="ECO:0000256" key="1">
    <source>
        <dbReference type="ARBA" id="ARBA00004434"/>
    </source>
</evidence>
<evidence type="ECO:0000256" key="9">
    <source>
        <dbReference type="ARBA" id="ARBA00023128"/>
    </source>
</evidence>
<proteinExistence type="inferred from homology"/>
<protein>
    <submittedName>
        <fullName evidence="13">Uncharacterized protein</fullName>
    </submittedName>
</protein>
<keyword evidence="10" id="KW-0472">Membrane</keyword>
<evidence type="ECO:0000256" key="8">
    <source>
        <dbReference type="ARBA" id="ARBA00022989"/>
    </source>
</evidence>
<dbReference type="GO" id="GO:0005743">
    <property type="term" value="C:mitochondrial inner membrane"/>
    <property type="evidence" value="ECO:0007669"/>
    <property type="project" value="UniProtKB-SubCell"/>
</dbReference>
<evidence type="ECO:0000256" key="7">
    <source>
        <dbReference type="ARBA" id="ARBA00022982"/>
    </source>
</evidence>
<dbReference type="AlphaFoldDB" id="A0AAV7LXG8"/>
<keyword evidence="5" id="KW-0732">Signal</keyword>
<feature type="region of interest" description="Disordered" evidence="12">
    <location>
        <begin position="100"/>
        <end position="127"/>
    </location>
</feature>
<keyword evidence="7" id="KW-0249">Electron transport</keyword>
<gene>
    <name evidence="13" type="ORF">NDU88_001368</name>
</gene>
<comment type="subcellular location">
    <subcellularLocation>
        <location evidence="1">Mitochondrion inner membrane</location>
        <topology evidence="1">Single-pass membrane protein</topology>
    </subcellularLocation>
</comment>
<dbReference type="Pfam" id="PF15013">
    <property type="entry name" value="CCSMST1"/>
    <property type="match status" value="1"/>
</dbReference>
<evidence type="ECO:0000256" key="6">
    <source>
        <dbReference type="ARBA" id="ARBA00022792"/>
    </source>
</evidence>
<keyword evidence="14" id="KW-1185">Reference proteome</keyword>
<evidence type="ECO:0000256" key="5">
    <source>
        <dbReference type="ARBA" id="ARBA00022729"/>
    </source>
</evidence>
<keyword evidence="9" id="KW-0496">Mitochondrion</keyword>
<dbReference type="PANTHER" id="PTHR35268">
    <property type="entry name" value="PROTEIN CCSMST1"/>
    <property type="match status" value="1"/>
</dbReference>
<dbReference type="PANTHER" id="PTHR35268:SF1">
    <property type="entry name" value="UBIQUINOL-CYTOCHROME-C REDUCTASE COMPLEX ASSEMBLY FACTOR 4"/>
    <property type="match status" value="1"/>
</dbReference>
<reference evidence="13" key="1">
    <citation type="journal article" date="2022" name="bioRxiv">
        <title>Sequencing and chromosome-scale assembly of the giantPleurodeles waltlgenome.</title>
        <authorList>
            <person name="Brown T."/>
            <person name="Elewa A."/>
            <person name="Iarovenko S."/>
            <person name="Subramanian E."/>
            <person name="Araus A.J."/>
            <person name="Petzold A."/>
            <person name="Susuki M."/>
            <person name="Suzuki K.-i.T."/>
            <person name="Hayashi T."/>
            <person name="Toyoda A."/>
            <person name="Oliveira C."/>
            <person name="Osipova E."/>
            <person name="Leigh N.D."/>
            <person name="Simon A."/>
            <person name="Yun M.H."/>
        </authorList>
    </citation>
    <scope>NUCLEOTIDE SEQUENCE</scope>
    <source>
        <strain evidence="13">20211129_DDA</strain>
        <tissue evidence="13">Liver</tissue>
    </source>
</reference>
<dbReference type="InterPro" id="IPR029160">
    <property type="entry name" value="UQCC4"/>
</dbReference>
<accession>A0AAV7LXG8</accession>